<organism evidence="5 6">
    <name type="scientific">Paragemmobacter straminiformis</name>
    <dbReference type="NCBI Taxonomy" id="2045119"/>
    <lineage>
        <taxon>Bacteria</taxon>
        <taxon>Pseudomonadati</taxon>
        <taxon>Pseudomonadota</taxon>
        <taxon>Alphaproteobacteria</taxon>
        <taxon>Rhodobacterales</taxon>
        <taxon>Paracoccaceae</taxon>
        <taxon>Paragemmobacter</taxon>
    </lineage>
</organism>
<dbReference type="InterPro" id="IPR015421">
    <property type="entry name" value="PyrdxlP-dep_Trfase_major"/>
</dbReference>
<dbReference type="FunFam" id="3.40.640.10:FF:000046">
    <property type="entry name" value="Cystathionine gamma-lyase"/>
    <property type="match status" value="1"/>
</dbReference>
<dbReference type="GO" id="GO:0019343">
    <property type="term" value="P:cysteine biosynthetic process via cystathionine"/>
    <property type="evidence" value="ECO:0007669"/>
    <property type="project" value="TreeGrafter"/>
</dbReference>
<accession>A0A842I5Y7</accession>
<dbReference type="SUPFAM" id="SSF53383">
    <property type="entry name" value="PLP-dependent transferases"/>
    <property type="match status" value="1"/>
</dbReference>
<dbReference type="PANTHER" id="PTHR11808">
    <property type="entry name" value="TRANS-SULFURATION ENZYME FAMILY MEMBER"/>
    <property type="match status" value="1"/>
</dbReference>
<gene>
    <name evidence="5" type="ORF">H7F16_07005</name>
</gene>
<dbReference type="GO" id="GO:0030170">
    <property type="term" value="F:pyridoxal phosphate binding"/>
    <property type="evidence" value="ECO:0007669"/>
    <property type="project" value="InterPro"/>
</dbReference>
<evidence type="ECO:0000313" key="5">
    <source>
        <dbReference type="EMBL" id="MBC2835250.1"/>
    </source>
</evidence>
<dbReference type="PIRSF" id="PIRSF001434">
    <property type="entry name" value="CGS"/>
    <property type="match status" value="1"/>
</dbReference>
<evidence type="ECO:0000256" key="1">
    <source>
        <dbReference type="ARBA" id="ARBA00001933"/>
    </source>
</evidence>
<keyword evidence="2 3" id="KW-0663">Pyridoxal phosphate</keyword>
<dbReference type="Gene3D" id="3.90.1150.10">
    <property type="entry name" value="Aspartate Aminotransferase, domain 1"/>
    <property type="match status" value="1"/>
</dbReference>
<dbReference type="GO" id="GO:0005737">
    <property type="term" value="C:cytoplasm"/>
    <property type="evidence" value="ECO:0007669"/>
    <property type="project" value="TreeGrafter"/>
</dbReference>
<comment type="cofactor">
    <cofactor evidence="1 4">
        <name>pyridoxal 5'-phosphate</name>
        <dbReference type="ChEBI" id="CHEBI:597326"/>
    </cofactor>
</comment>
<sequence length="369" mass="39277">MTRNSDDRRFAELLHHRRDRLAQGDPITPPLVSAATYHLPRVDQGGFMYGRMSMPTWEEVEAQLAILEGGDCVSFPSGMAAISAALFASVSAGKRVVLPSDGYYTTRLFAEGFLRPFGVAVDYVATTAVEAADFTGAGVVYLETPSNPFLDVCDIAAVAARAHAAGAVVIVDNTTLTPVLQRPLELGADIVVAADTKAPGGHSDVLFGHVATRDAAVLQRVKDWRKLSGAVPGAFEAWLVHRGLETLEVRMERMCASAAVIAARLAAHGRVRGVRYPGLAGDAAHAVMLRQAGGFGFLIGMELESAEAAERFLAECPYLARSTSFGSTHSAGERRARWGDAVAEGFIRLSIGLEPVEALWAAMAGALER</sequence>
<dbReference type="InterPro" id="IPR000277">
    <property type="entry name" value="Cys/Met-Metab_PyrdxlP-dep_enz"/>
</dbReference>
<keyword evidence="6" id="KW-1185">Reference proteome</keyword>
<evidence type="ECO:0000256" key="2">
    <source>
        <dbReference type="ARBA" id="ARBA00022898"/>
    </source>
</evidence>
<evidence type="ECO:0000256" key="4">
    <source>
        <dbReference type="RuleBase" id="RU362118"/>
    </source>
</evidence>
<name>A0A842I5Y7_9RHOB</name>
<dbReference type="InterPro" id="IPR015422">
    <property type="entry name" value="PyrdxlP-dep_Trfase_small"/>
</dbReference>
<protein>
    <submittedName>
        <fullName evidence="5">Cystathionine gamma-lyase</fullName>
        <ecNumber evidence="5">4.4.1.1</ecNumber>
    </submittedName>
</protein>
<dbReference type="AlphaFoldDB" id="A0A842I5Y7"/>
<dbReference type="InterPro" id="IPR015424">
    <property type="entry name" value="PyrdxlP-dep_Trfase"/>
</dbReference>
<keyword evidence="5" id="KW-0456">Lyase</keyword>
<comment type="caution">
    <text evidence="5">The sequence shown here is derived from an EMBL/GenBank/DDBJ whole genome shotgun (WGS) entry which is preliminary data.</text>
</comment>
<evidence type="ECO:0000256" key="3">
    <source>
        <dbReference type="PIRSR" id="PIRSR001434-2"/>
    </source>
</evidence>
<dbReference type="EC" id="4.4.1.1" evidence="5"/>
<feature type="modified residue" description="N6-(pyridoxal phosphate)lysine" evidence="3">
    <location>
        <position position="197"/>
    </location>
</feature>
<dbReference type="Gene3D" id="3.40.640.10">
    <property type="entry name" value="Type I PLP-dependent aspartate aminotransferase-like (Major domain)"/>
    <property type="match status" value="1"/>
</dbReference>
<dbReference type="GO" id="GO:0004123">
    <property type="term" value="F:cystathionine gamma-lyase activity"/>
    <property type="evidence" value="ECO:0007669"/>
    <property type="project" value="TreeGrafter"/>
</dbReference>
<dbReference type="EMBL" id="JACLQD010000002">
    <property type="protein sequence ID" value="MBC2835250.1"/>
    <property type="molecule type" value="Genomic_DNA"/>
</dbReference>
<dbReference type="NCBIfam" id="NF005758">
    <property type="entry name" value="PRK07582.1"/>
    <property type="match status" value="1"/>
</dbReference>
<reference evidence="5 6" key="1">
    <citation type="journal article" date="2017" name="Int. J. Syst. Evol. Microbiol.">
        <title>Gemmobacter straminiformis sp. nov., isolated from an artificial fountain.</title>
        <authorList>
            <person name="Kang J.Y."/>
            <person name="Kim M.J."/>
            <person name="Chun J."/>
            <person name="Son K.P."/>
            <person name="Jahng K.Y."/>
        </authorList>
    </citation>
    <scope>NUCLEOTIDE SEQUENCE [LARGE SCALE GENOMIC DNA]</scope>
    <source>
        <strain evidence="5 6">CAM-8</strain>
    </source>
</reference>
<comment type="similarity">
    <text evidence="4">Belongs to the trans-sulfuration enzymes family.</text>
</comment>
<proteinExistence type="inferred from homology"/>
<dbReference type="GO" id="GO:0019346">
    <property type="term" value="P:transsulfuration"/>
    <property type="evidence" value="ECO:0007669"/>
    <property type="project" value="InterPro"/>
</dbReference>
<dbReference type="PANTHER" id="PTHR11808:SF85">
    <property type="entry name" value="CYSTATHIONINE GAMMA-LYASE-RELATED"/>
    <property type="match status" value="1"/>
</dbReference>
<dbReference type="RefSeq" id="WP_185796870.1">
    <property type="nucleotide sequence ID" value="NZ_JACLQD010000002.1"/>
</dbReference>
<dbReference type="Pfam" id="PF01053">
    <property type="entry name" value="Cys_Met_Meta_PP"/>
    <property type="match status" value="1"/>
</dbReference>
<dbReference type="Proteomes" id="UP000555411">
    <property type="component" value="Unassembled WGS sequence"/>
</dbReference>
<evidence type="ECO:0000313" key="6">
    <source>
        <dbReference type="Proteomes" id="UP000555411"/>
    </source>
</evidence>